<dbReference type="OrthoDB" id="9811121at2"/>
<evidence type="ECO:0000256" key="2">
    <source>
        <dbReference type="ARBA" id="ARBA00034122"/>
    </source>
</evidence>
<proteinExistence type="inferred from homology"/>
<dbReference type="EMBL" id="CP002026">
    <property type="protein sequence ID" value="ADH90766.1"/>
    <property type="molecule type" value="Genomic_DNA"/>
</dbReference>
<dbReference type="STRING" id="639283.Snov_3492"/>
<dbReference type="PROSITE" id="PS50263">
    <property type="entry name" value="CN_HYDROLASE"/>
    <property type="match status" value="1"/>
</dbReference>
<dbReference type="Pfam" id="PF00795">
    <property type="entry name" value="CN_hydrolase"/>
    <property type="match status" value="1"/>
</dbReference>
<evidence type="ECO:0000256" key="1">
    <source>
        <dbReference type="ARBA" id="ARBA00022801"/>
    </source>
</evidence>
<dbReference type="GO" id="GO:0050126">
    <property type="term" value="F:N-carbamoylputrescine amidase activity"/>
    <property type="evidence" value="ECO:0007669"/>
    <property type="project" value="InterPro"/>
</dbReference>
<sequence length="299" mass="32486">MRNLTVAATQMHCDWDVEGNIARAEGLVREAAGRGAKLILLQELFETPYFCQDQLYEFLELASPFEGNKLVAHFAALAKELGVVLPVSFFERAGNAAFNSLAMVDADGSILGLYRKSHIPDGPGYTEKFYFSPGDTGFRVWDTAVGRIGVGICWDQWFPECARAMALLGAEVLLYPTAIGSEPHDASLDSSGHWQRVMQGHAGANLMPLIASNRIGTEAGRNGTSLTFYGSSFIADPTGAKVAEAGRSGQEVLTATFDLDAIAHQRHSWGVFRDRRPELYGPLLSLDGRALTRKAGWAS</sequence>
<dbReference type="Proteomes" id="UP000006633">
    <property type="component" value="Chromosome"/>
</dbReference>
<dbReference type="RefSeq" id="WP_013168267.1">
    <property type="nucleotide sequence ID" value="NC_014217.1"/>
</dbReference>
<dbReference type="InterPro" id="IPR003010">
    <property type="entry name" value="C-N_Hydrolase"/>
</dbReference>
<comment type="similarity">
    <text evidence="2">Belongs to the carbon-nitrogen hydrolase superfamily.</text>
</comment>
<dbReference type="HOGENOM" id="CLU_030130_4_0_5"/>
<dbReference type="AlphaFoldDB" id="D7A9K4"/>
<organism evidence="4 5">
    <name type="scientific">Ancylobacter novellus (strain ATCC 8093 / DSM 506 / JCM 20403 / CCM 1077 / IAM 12100 / NBRC 12443 / NCIMB 10456)</name>
    <name type="common">Starkeya novella</name>
    <dbReference type="NCBI Taxonomy" id="639283"/>
    <lineage>
        <taxon>Bacteria</taxon>
        <taxon>Pseudomonadati</taxon>
        <taxon>Pseudomonadota</taxon>
        <taxon>Alphaproteobacteria</taxon>
        <taxon>Hyphomicrobiales</taxon>
        <taxon>Xanthobacteraceae</taxon>
        <taxon>Ancylobacter</taxon>
    </lineage>
</organism>
<keyword evidence="5" id="KW-1185">Reference proteome</keyword>
<dbReference type="PANTHER" id="PTHR43674:SF2">
    <property type="entry name" value="BETA-UREIDOPROPIONASE"/>
    <property type="match status" value="1"/>
</dbReference>
<evidence type="ECO:0000259" key="3">
    <source>
        <dbReference type="PROSITE" id="PS50263"/>
    </source>
</evidence>
<dbReference type="eggNOG" id="COG0388">
    <property type="taxonomic scope" value="Bacteria"/>
</dbReference>
<dbReference type="Gene3D" id="3.60.110.10">
    <property type="entry name" value="Carbon-nitrogen hydrolase"/>
    <property type="match status" value="1"/>
</dbReference>
<dbReference type="GO" id="GO:0033388">
    <property type="term" value="P:putrescine biosynthetic process from arginine"/>
    <property type="evidence" value="ECO:0007669"/>
    <property type="project" value="TreeGrafter"/>
</dbReference>
<gene>
    <name evidence="4" type="ordered locus">Snov_3492</name>
</gene>
<accession>D7A9K4</accession>
<keyword evidence="1" id="KW-0378">Hydrolase</keyword>
<dbReference type="InterPro" id="IPR050345">
    <property type="entry name" value="Aliph_Amidase/BUP"/>
</dbReference>
<dbReference type="CDD" id="cd07573">
    <property type="entry name" value="CPA"/>
    <property type="match status" value="1"/>
</dbReference>
<dbReference type="PANTHER" id="PTHR43674">
    <property type="entry name" value="NITRILASE C965.09-RELATED"/>
    <property type="match status" value="1"/>
</dbReference>
<feature type="domain" description="CN hydrolase" evidence="3">
    <location>
        <begin position="4"/>
        <end position="259"/>
    </location>
</feature>
<dbReference type="SUPFAM" id="SSF56317">
    <property type="entry name" value="Carbon-nitrogen hydrolase"/>
    <property type="match status" value="1"/>
</dbReference>
<protein>
    <submittedName>
        <fullName evidence="4">N-carbamoylputrescine amidase</fullName>
    </submittedName>
</protein>
<name>D7A9K4_ANCN5</name>
<dbReference type="InterPro" id="IPR017755">
    <property type="entry name" value="N-carbamoylputrescine_amidase"/>
</dbReference>
<evidence type="ECO:0000313" key="5">
    <source>
        <dbReference type="Proteomes" id="UP000006633"/>
    </source>
</evidence>
<dbReference type="NCBIfam" id="TIGR03381">
    <property type="entry name" value="agmatine_aguB"/>
    <property type="match status" value="1"/>
</dbReference>
<dbReference type="InterPro" id="IPR036526">
    <property type="entry name" value="C-N_Hydrolase_sf"/>
</dbReference>
<reference evidence="4 5" key="1">
    <citation type="journal article" date="2012" name="Stand. Genomic Sci.">
        <title>Complete genome sequence of the facultatively chemolithoautotrophic and methylotrophic alpha Proteobacterium Starkeya novella type strain (ATCC 8093(T)).</title>
        <authorList>
            <person name="Kappler U."/>
            <person name="Davenport K."/>
            <person name="Beatson S."/>
            <person name="Lucas S."/>
            <person name="Lapidus A."/>
            <person name="Copeland A."/>
            <person name="Berry K.W."/>
            <person name="Glavina Del Rio T."/>
            <person name="Hammon N."/>
            <person name="Dalin E."/>
            <person name="Tice H."/>
            <person name="Pitluck S."/>
            <person name="Richardson P."/>
            <person name="Bruce D."/>
            <person name="Goodwin L.A."/>
            <person name="Han C."/>
            <person name="Tapia R."/>
            <person name="Detter J.C."/>
            <person name="Chang Y.J."/>
            <person name="Jeffries C.D."/>
            <person name="Land M."/>
            <person name="Hauser L."/>
            <person name="Kyrpides N.C."/>
            <person name="Goker M."/>
            <person name="Ivanova N."/>
            <person name="Klenk H.P."/>
            <person name="Woyke T."/>
        </authorList>
    </citation>
    <scope>NUCLEOTIDE SEQUENCE [LARGE SCALE GENOMIC DNA]</scope>
    <source>
        <strain evidence="5">ATCC 8093 / DSM 506 / JCM 20403 / CCM 1077 / IAM 12100 / NBRC 12443 / NCIMB 10456</strain>
    </source>
</reference>
<evidence type="ECO:0000313" key="4">
    <source>
        <dbReference type="EMBL" id="ADH90766.1"/>
    </source>
</evidence>
<dbReference type="KEGG" id="sno:Snov_3492"/>